<evidence type="ECO:0000256" key="6">
    <source>
        <dbReference type="ARBA" id="ARBA00023136"/>
    </source>
</evidence>
<evidence type="ECO:0000256" key="5">
    <source>
        <dbReference type="ARBA" id="ARBA00022692"/>
    </source>
</evidence>
<accession>A0A1P8WHW1</accession>
<dbReference type="PANTHER" id="PTHR30026:SF20">
    <property type="entry name" value="OUTER MEMBRANE PROTEIN TOLC"/>
    <property type="match status" value="1"/>
</dbReference>
<reference evidence="9 10" key="1">
    <citation type="journal article" date="2016" name="Front. Microbiol.">
        <title>Fuerstia marisgermanicae gen. nov., sp. nov., an Unusual Member of the Phylum Planctomycetes from the German Wadden Sea.</title>
        <authorList>
            <person name="Kohn T."/>
            <person name="Heuer A."/>
            <person name="Jogler M."/>
            <person name="Vollmers J."/>
            <person name="Boedeker C."/>
            <person name="Bunk B."/>
            <person name="Rast P."/>
            <person name="Borchert D."/>
            <person name="Glockner I."/>
            <person name="Freese H.M."/>
            <person name="Klenk H.P."/>
            <person name="Overmann J."/>
            <person name="Kaster A.K."/>
            <person name="Rohde M."/>
            <person name="Wiegand S."/>
            <person name="Jogler C."/>
        </authorList>
    </citation>
    <scope>NUCLEOTIDE SEQUENCE [LARGE SCALE GENOMIC DNA]</scope>
    <source>
        <strain evidence="9 10">NH11</strain>
    </source>
</reference>
<feature type="region of interest" description="Disordered" evidence="8">
    <location>
        <begin position="65"/>
        <end position="90"/>
    </location>
</feature>
<dbReference type="PANTHER" id="PTHR30026">
    <property type="entry name" value="OUTER MEMBRANE PROTEIN TOLC"/>
    <property type="match status" value="1"/>
</dbReference>
<evidence type="ECO:0000256" key="2">
    <source>
        <dbReference type="ARBA" id="ARBA00007613"/>
    </source>
</evidence>
<gene>
    <name evidence="9" type="ORF">Fuma_03272</name>
</gene>
<evidence type="ECO:0000256" key="8">
    <source>
        <dbReference type="SAM" id="MobiDB-lite"/>
    </source>
</evidence>
<evidence type="ECO:0000256" key="3">
    <source>
        <dbReference type="ARBA" id="ARBA00022448"/>
    </source>
</evidence>
<dbReference type="STRING" id="1891926.Fuma_03272"/>
<keyword evidence="5" id="KW-0812">Transmembrane</keyword>
<keyword evidence="3" id="KW-0813">Transport</keyword>
<comment type="subcellular location">
    <subcellularLocation>
        <location evidence="1">Cell outer membrane</location>
    </subcellularLocation>
</comment>
<proteinExistence type="inferred from homology"/>
<dbReference type="InterPro" id="IPR051906">
    <property type="entry name" value="TolC-like"/>
</dbReference>
<organism evidence="9 10">
    <name type="scientific">Fuerstiella marisgermanici</name>
    <dbReference type="NCBI Taxonomy" id="1891926"/>
    <lineage>
        <taxon>Bacteria</taxon>
        <taxon>Pseudomonadati</taxon>
        <taxon>Planctomycetota</taxon>
        <taxon>Planctomycetia</taxon>
        <taxon>Planctomycetales</taxon>
        <taxon>Planctomycetaceae</taxon>
        <taxon>Fuerstiella</taxon>
    </lineage>
</organism>
<sequence>MPSLKFDRWFLCGLLVLSGCSSVRDSLANRDNQRDTAPAASDVKSATVASLAADSDSVQPVTLVNWPSDTDENGVTTTADQSTNSDVASEQHLLPDTILPANTRPLNLPSALAMVGGDHPAVGFAQWKVQEAYANLEQAEVLWLPSLQAGFSFHRHDGNYQASNGDIVDVNRNSFQYGFGAGAVGAGTTPQPGLRAQFHLADAIFQPDIARKTAWASSHAEKAVVNRQLRDLALAYTKLLHAHQRLRILEQIRDRTTRLSKITEDFAAAGQGLQADADRMRTESLLIDGRISSAKENIEVASAELSYAISADGGQKIVPMDPTVVPIELVSADADTASLIASGLGQRPELKELQALVAAACDRYQRQKYGPFVPSVLLGLSAGGFGGGTGNGIGDVNDRYDFDAMMTWEVRNLGFGERSARRRTEAQVQQAMFRKVKQMDDVAHEISTAQSQVVHRRERMMVTQASIQSALESYDHNLSRIREGAGLPIEVLQSVKALEAAQLAYLDAVIAFNEAQFQLQWAMGWQVSAK</sequence>
<dbReference type="GO" id="GO:0009279">
    <property type="term" value="C:cell outer membrane"/>
    <property type="evidence" value="ECO:0007669"/>
    <property type="project" value="UniProtKB-SubCell"/>
</dbReference>
<dbReference type="GO" id="GO:1990281">
    <property type="term" value="C:efflux pump complex"/>
    <property type="evidence" value="ECO:0007669"/>
    <property type="project" value="TreeGrafter"/>
</dbReference>
<dbReference type="SUPFAM" id="SSF56954">
    <property type="entry name" value="Outer membrane efflux proteins (OEP)"/>
    <property type="match status" value="1"/>
</dbReference>
<dbReference type="InterPro" id="IPR003423">
    <property type="entry name" value="OMP_efflux"/>
</dbReference>
<comment type="similarity">
    <text evidence="2">Belongs to the outer membrane factor (OMF) (TC 1.B.17) family.</text>
</comment>
<keyword evidence="10" id="KW-1185">Reference proteome</keyword>
<dbReference type="GO" id="GO:0015562">
    <property type="term" value="F:efflux transmembrane transporter activity"/>
    <property type="evidence" value="ECO:0007669"/>
    <property type="project" value="InterPro"/>
</dbReference>
<dbReference type="AlphaFoldDB" id="A0A1P8WHW1"/>
<evidence type="ECO:0000313" key="9">
    <source>
        <dbReference type="EMBL" id="APZ93654.1"/>
    </source>
</evidence>
<feature type="compositionally biased region" description="Polar residues" evidence="8">
    <location>
        <begin position="65"/>
        <end position="88"/>
    </location>
</feature>
<protein>
    <submittedName>
        <fullName evidence="9">Type I secretion outer membrane protein, TolC family</fullName>
    </submittedName>
</protein>
<evidence type="ECO:0000256" key="4">
    <source>
        <dbReference type="ARBA" id="ARBA00022452"/>
    </source>
</evidence>
<dbReference type="RefSeq" id="WP_218922462.1">
    <property type="nucleotide sequence ID" value="NZ_CP017641.1"/>
</dbReference>
<name>A0A1P8WHW1_9PLAN</name>
<dbReference type="Gene3D" id="1.20.1600.10">
    <property type="entry name" value="Outer membrane efflux proteins (OEP)"/>
    <property type="match status" value="1"/>
</dbReference>
<dbReference type="PROSITE" id="PS51257">
    <property type="entry name" value="PROKAR_LIPOPROTEIN"/>
    <property type="match status" value="1"/>
</dbReference>
<dbReference type="KEGG" id="fmr:Fuma_03272"/>
<evidence type="ECO:0000256" key="1">
    <source>
        <dbReference type="ARBA" id="ARBA00004442"/>
    </source>
</evidence>
<keyword evidence="4" id="KW-1134">Transmembrane beta strand</keyword>
<evidence type="ECO:0000313" key="10">
    <source>
        <dbReference type="Proteomes" id="UP000187735"/>
    </source>
</evidence>
<evidence type="ECO:0000256" key="7">
    <source>
        <dbReference type="ARBA" id="ARBA00023237"/>
    </source>
</evidence>
<keyword evidence="7" id="KW-0998">Cell outer membrane</keyword>
<dbReference type="Proteomes" id="UP000187735">
    <property type="component" value="Chromosome"/>
</dbReference>
<dbReference type="Pfam" id="PF02321">
    <property type="entry name" value="OEP"/>
    <property type="match status" value="1"/>
</dbReference>
<dbReference type="EMBL" id="CP017641">
    <property type="protein sequence ID" value="APZ93654.1"/>
    <property type="molecule type" value="Genomic_DNA"/>
</dbReference>
<dbReference type="GO" id="GO:0015288">
    <property type="term" value="F:porin activity"/>
    <property type="evidence" value="ECO:0007669"/>
    <property type="project" value="TreeGrafter"/>
</dbReference>
<keyword evidence="6" id="KW-0472">Membrane</keyword>